<dbReference type="InterPro" id="IPR007527">
    <property type="entry name" value="Znf_SWIM"/>
</dbReference>
<dbReference type="Pfam" id="PF04434">
    <property type="entry name" value="SWIM"/>
    <property type="match status" value="1"/>
</dbReference>
<organism evidence="4 5">
    <name type="scientific">Streptomyces buecherae</name>
    <dbReference type="NCBI Taxonomy" id="2763006"/>
    <lineage>
        <taxon>Bacteria</taxon>
        <taxon>Bacillati</taxon>
        <taxon>Actinomycetota</taxon>
        <taxon>Actinomycetes</taxon>
        <taxon>Kitasatosporales</taxon>
        <taxon>Streptomycetaceae</taxon>
        <taxon>Streptomyces</taxon>
    </lineage>
</organism>
<reference evidence="4 5" key="1">
    <citation type="submission" date="2020-06" db="EMBL/GenBank/DDBJ databases">
        <title>Genome mining for natural products.</title>
        <authorList>
            <person name="Zhang B."/>
            <person name="Shi J."/>
            <person name="Ge H."/>
        </authorList>
    </citation>
    <scope>NUCLEOTIDE SEQUENCE [LARGE SCALE GENOMIC DNA]</scope>
    <source>
        <strain evidence="4 5">NA00687</strain>
    </source>
</reference>
<protein>
    <submittedName>
        <fullName evidence="4">SWIM zinc finger family protein</fullName>
    </submittedName>
</protein>
<keyword evidence="1" id="KW-0862">Zinc</keyword>
<evidence type="ECO:0000256" key="1">
    <source>
        <dbReference type="PROSITE-ProRule" id="PRU00325"/>
    </source>
</evidence>
<gene>
    <name evidence="4" type="ORF">HUT08_13545</name>
</gene>
<dbReference type="Proteomes" id="UP000509303">
    <property type="component" value="Chromosome"/>
</dbReference>
<feature type="region of interest" description="Disordered" evidence="2">
    <location>
        <begin position="448"/>
        <end position="477"/>
    </location>
</feature>
<feature type="domain" description="SWIM-type" evidence="3">
    <location>
        <begin position="57"/>
        <end position="90"/>
    </location>
</feature>
<evidence type="ECO:0000313" key="4">
    <source>
        <dbReference type="EMBL" id="QKW50387.1"/>
    </source>
</evidence>
<feature type="region of interest" description="Disordered" evidence="2">
    <location>
        <begin position="120"/>
        <end position="148"/>
    </location>
</feature>
<dbReference type="EMBL" id="CP054929">
    <property type="protein sequence ID" value="QKW50387.1"/>
    <property type="molecule type" value="Genomic_DNA"/>
</dbReference>
<sequence>MNWQGERWTAEQVLALAPDAASRKAGGKLSSPAPWSGTGVRDGALWGLCSGSGSKPYQTVIDLSGPAYRCSCPSRKFPCKHALGLLLLWATEEPMPGAEAPPWAAEWLTGRRERAEREAASYAGAQGADAGEGAAGAGDDGAAARRRADRIEQRERRIVAGATELEQRLTDLVRDGLAGADRSGYAQWDETAARMVDAQAPGLAARVRELGAITTSGAGWPSRLLEECALLHLLSEGFQRVADLPAPLAATARTRVGLTTDTAELLATAEPVRDDWLVLGRQDSDDGKLTTRRVWLRGERTGRMALLLSFGAAGRAPELALPVGLVLDADLAYYPAARPLRAALGRRYGTTNGGATPTPAVASAPEPTAAVALARSAGADTASAAHAGATRAAGAAAQAPPGVDVTTALAAYGTALRDDPWLDAWPVVLSRVVPVPDAAALEALAGAGAPRGGQQGGGAGAAAESSTRTGDDGWQLADAGGEFALPIDPRCTSNLWQLTAISGGAPLTVFGECGHRGFVPLTAWNGAPVALTSGTHRTGP</sequence>
<proteinExistence type="predicted"/>
<dbReference type="RefSeq" id="WP_176162123.1">
    <property type="nucleotide sequence ID" value="NZ_CP054929.1"/>
</dbReference>
<evidence type="ECO:0000259" key="3">
    <source>
        <dbReference type="PROSITE" id="PS50966"/>
    </source>
</evidence>
<evidence type="ECO:0000313" key="5">
    <source>
        <dbReference type="Proteomes" id="UP000509303"/>
    </source>
</evidence>
<evidence type="ECO:0000256" key="2">
    <source>
        <dbReference type="SAM" id="MobiDB-lite"/>
    </source>
</evidence>
<keyword evidence="1" id="KW-0863">Zinc-finger</keyword>
<name>A0A7H8N7C9_9ACTN</name>
<dbReference type="PROSITE" id="PS50966">
    <property type="entry name" value="ZF_SWIM"/>
    <property type="match status" value="1"/>
</dbReference>
<feature type="compositionally biased region" description="Low complexity" evidence="2">
    <location>
        <begin position="120"/>
        <end position="132"/>
    </location>
</feature>
<keyword evidence="5" id="KW-1185">Reference proteome</keyword>
<dbReference type="GO" id="GO:0008270">
    <property type="term" value="F:zinc ion binding"/>
    <property type="evidence" value="ECO:0007669"/>
    <property type="project" value="UniProtKB-KW"/>
</dbReference>
<keyword evidence="1" id="KW-0479">Metal-binding</keyword>
<feature type="compositionally biased region" description="Gly residues" evidence="2">
    <location>
        <begin position="449"/>
        <end position="460"/>
    </location>
</feature>
<dbReference type="AlphaFoldDB" id="A0A7H8N7C9"/>
<accession>A0A7H8N7C9</accession>